<reference evidence="2 3" key="1">
    <citation type="journal article" date="2017" name="Gigascience">
        <title>Draft genome of the honey bee ectoparasitic mite, Tropilaelaps mercedesae, is shaped by the parasitic life history.</title>
        <authorList>
            <person name="Dong X."/>
            <person name="Armstrong S.D."/>
            <person name="Xia D."/>
            <person name="Makepeace B.L."/>
            <person name="Darby A.C."/>
            <person name="Kadowaki T."/>
        </authorList>
    </citation>
    <scope>NUCLEOTIDE SEQUENCE [LARGE SCALE GENOMIC DNA]</scope>
    <source>
        <strain evidence="2">Wuxi-XJTLU</strain>
    </source>
</reference>
<evidence type="ECO:0000313" key="3">
    <source>
        <dbReference type="Proteomes" id="UP000192247"/>
    </source>
</evidence>
<dbReference type="InParanoid" id="A0A1V9XA46"/>
<evidence type="ECO:0000256" key="1">
    <source>
        <dbReference type="SAM" id="SignalP"/>
    </source>
</evidence>
<gene>
    <name evidence="2" type="ORF">BIW11_04162</name>
</gene>
<name>A0A1V9XA46_9ACAR</name>
<organism evidence="2 3">
    <name type="scientific">Tropilaelaps mercedesae</name>
    <dbReference type="NCBI Taxonomy" id="418985"/>
    <lineage>
        <taxon>Eukaryota</taxon>
        <taxon>Metazoa</taxon>
        <taxon>Ecdysozoa</taxon>
        <taxon>Arthropoda</taxon>
        <taxon>Chelicerata</taxon>
        <taxon>Arachnida</taxon>
        <taxon>Acari</taxon>
        <taxon>Parasitiformes</taxon>
        <taxon>Mesostigmata</taxon>
        <taxon>Gamasina</taxon>
        <taxon>Dermanyssoidea</taxon>
        <taxon>Laelapidae</taxon>
        <taxon>Tropilaelaps</taxon>
    </lineage>
</organism>
<dbReference type="EMBL" id="MNPL01017661">
    <property type="protein sequence ID" value="OQR70410.1"/>
    <property type="molecule type" value="Genomic_DNA"/>
</dbReference>
<dbReference type="Proteomes" id="UP000192247">
    <property type="component" value="Unassembled WGS sequence"/>
</dbReference>
<evidence type="ECO:0008006" key="4">
    <source>
        <dbReference type="Google" id="ProtNLM"/>
    </source>
</evidence>
<protein>
    <recommendedName>
        <fullName evidence="4">Secreted protein</fullName>
    </recommendedName>
</protein>
<keyword evidence="3" id="KW-1185">Reference proteome</keyword>
<evidence type="ECO:0000313" key="2">
    <source>
        <dbReference type="EMBL" id="OQR70410.1"/>
    </source>
</evidence>
<feature type="signal peptide" evidence="1">
    <location>
        <begin position="1"/>
        <end position="18"/>
    </location>
</feature>
<keyword evidence="1" id="KW-0732">Signal</keyword>
<accession>A0A1V9XA46</accession>
<comment type="caution">
    <text evidence="2">The sequence shown here is derived from an EMBL/GenBank/DDBJ whole genome shotgun (WGS) entry which is preliminary data.</text>
</comment>
<feature type="chain" id="PRO_5013116900" description="Secreted protein" evidence="1">
    <location>
        <begin position="19"/>
        <end position="373"/>
    </location>
</feature>
<proteinExistence type="predicted"/>
<sequence length="373" mass="41252">MAIWTLFHLLDALTASVGCPTCSTEVHVRLAVDPAGAFGSPPSPVYRHSGDCSISVERSSADHFGHIRCRRCCSSVRPPPGSLLLQLCARSDVSLGKQLRCACLSVRWSSLRSDVIVNVVLDGHSERRTDALRGVPPRRPLQISIDIGRCESDCERARARVICSTAAYRGRVDRSRFFSGVGARSVKLTAEANGCFPDHRGGHVDRNGEGRGGVTFIGEEGKNADASFGPERGPDPDAFLTLRTNTKKTLVGDCQYPQSRHLPQFLALGMQLWTEKKTKWAYRILLRQFEGVPVLLFVLPDTVIRLSRLFFLSRFHLLVCGLLYSGGRSYASNRCCYSSWNTSRIRRRVVLGQERSSSLLDALTANVGKFLRN</sequence>
<dbReference type="AlphaFoldDB" id="A0A1V9XA46"/>